<dbReference type="Proteomes" id="UP000594464">
    <property type="component" value="Chromosome"/>
</dbReference>
<feature type="transmembrane region" description="Helical" evidence="6">
    <location>
        <begin position="309"/>
        <end position="329"/>
    </location>
</feature>
<evidence type="ECO:0000256" key="1">
    <source>
        <dbReference type="ARBA" id="ARBA00004651"/>
    </source>
</evidence>
<comment type="subcellular location">
    <subcellularLocation>
        <location evidence="1">Cell membrane</location>
        <topology evidence="1">Multi-pass membrane protein</topology>
    </subcellularLocation>
</comment>
<evidence type="ECO:0000313" key="8">
    <source>
        <dbReference type="Proteomes" id="UP000594464"/>
    </source>
</evidence>
<dbReference type="EMBL" id="CP048620">
    <property type="protein sequence ID" value="QPJ66730.1"/>
    <property type="molecule type" value="Genomic_DNA"/>
</dbReference>
<feature type="transmembrane region" description="Helical" evidence="6">
    <location>
        <begin position="54"/>
        <end position="81"/>
    </location>
</feature>
<evidence type="ECO:0000256" key="5">
    <source>
        <dbReference type="ARBA" id="ARBA00023136"/>
    </source>
</evidence>
<evidence type="ECO:0000256" key="6">
    <source>
        <dbReference type="SAM" id="Phobius"/>
    </source>
</evidence>
<accession>A0A7T0C588</accession>
<sequence>MMTLLKRYVLFKFIRVYLVTAIGLIGVFLVIDLFERVDEFFSRDAPLIHLVSYYFYRIPHITFYMAPQAVMLATVITLATLARDNEITAMRACGIGITGITLPIVGAAAVIALLILAGNEYVRPAASKKMNYIYYVEVRKNRYFGQITTEDIWIKTKYGSIWNVNHYDPNEKKMSDVRIFIVDDHYSVTKRIDADNAVWRDNKWDFLSGSVRTFNENGLNTTEYFDERFFPFREVPSDFEKASIQPDELSLSEMYQDINTKAIEGKDVTDKWVDWHFKISYPFISIVLALLSIPLSLKSSRHGGTLFNIGVNLAMGFAFSFLYALGISLGHNGAFGPLLAAWGPNLLFMTLGFYLMLTLDSERTLPF</sequence>
<proteinExistence type="predicted"/>
<feature type="transmembrane region" description="Helical" evidence="6">
    <location>
        <begin position="12"/>
        <end position="34"/>
    </location>
</feature>
<gene>
    <name evidence="7" type="primary">lptG</name>
    <name evidence="7" type="ORF">G3M78_01365</name>
</gene>
<evidence type="ECO:0000256" key="3">
    <source>
        <dbReference type="ARBA" id="ARBA00022692"/>
    </source>
</evidence>
<dbReference type="GO" id="GO:0043190">
    <property type="term" value="C:ATP-binding cassette (ABC) transporter complex"/>
    <property type="evidence" value="ECO:0007669"/>
    <property type="project" value="InterPro"/>
</dbReference>
<protein>
    <submittedName>
        <fullName evidence="7">LPS export ABC transporter permease LptG</fullName>
    </submittedName>
</protein>
<feature type="transmembrane region" description="Helical" evidence="6">
    <location>
        <begin position="279"/>
        <end position="297"/>
    </location>
</feature>
<evidence type="ECO:0000256" key="4">
    <source>
        <dbReference type="ARBA" id="ARBA00022989"/>
    </source>
</evidence>
<evidence type="ECO:0000313" key="7">
    <source>
        <dbReference type="EMBL" id="QPJ66730.1"/>
    </source>
</evidence>
<feature type="transmembrane region" description="Helical" evidence="6">
    <location>
        <begin position="93"/>
        <end position="117"/>
    </location>
</feature>
<dbReference type="AlphaFoldDB" id="A0A7T0C588"/>
<reference evidence="8" key="1">
    <citation type="submission" date="2020-02" db="EMBL/GenBank/DDBJ databases">
        <title>Genomic and physiological characterization of two novel Nitrospinaceae genera.</title>
        <authorList>
            <person name="Mueller A.J."/>
            <person name="Jung M.-Y."/>
            <person name="Strachan C.R."/>
            <person name="Herbold C.W."/>
            <person name="Kirkegaard R.H."/>
            <person name="Daims H."/>
        </authorList>
    </citation>
    <scope>NUCLEOTIDE SEQUENCE [LARGE SCALE GENOMIC DNA]</scope>
</reference>
<dbReference type="GO" id="GO:0055085">
    <property type="term" value="P:transmembrane transport"/>
    <property type="evidence" value="ECO:0007669"/>
    <property type="project" value="InterPro"/>
</dbReference>
<dbReference type="GO" id="GO:0015920">
    <property type="term" value="P:lipopolysaccharide transport"/>
    <property type="evidence" value="ECO:0007669"/>
    <property type="project" value="TreeGrafter"/>
</dbReference>
<dbReference type="Pfam" id="PF03739">
    <property type="entry name" value="LptF_LptG"/>
    <property type="match status" value="1"/>
</dbReference>
<organism evidence="7 8">
    <name type="scientific">Candidatus Nitrohelix vancouverensis</name>
    <dbReference type="NCBI Taxonomy" id="2705534"/>
    <lineage>
        <taxon>Bacteria</taxon>
        <taxon>Pseudomonadati</taxon>
        <taxon>Nitrospinota/Tectimicrobiota group</taxon>
        <taxon>Nitrospinota</taxon>
        <taxon>Nitrospinia</taxon>
        <taxon>Nitrospinales</taxon>
        <taxon>Nitrospinaceae</taxon>
        <taxon>Candidatus Nitrohelix</taxon>
    </lineage>
</organism>
<dbReference type="PANTHER" id="PTHR33529">
    <property type="entry name" value="SLR0882 PROTEIN-RELATED"/>
    <property type="match status" value="1"/>
</dbReference>
<keyword evidence="3 6" id="KW-0812">Transmembrane</keyword>
<dbReference type="InterPro" id="IPR030923">
    <property type="entry name" value="LptG"/>
</dbReference>
<dbReference type="NCBIfam" id="TIGR04408">
    <property type="entry name" value="LptG_lptG"/>
    <property type="match status" value="1"/>
</dbReference>
<dbReference type="InterPro" id="IPR005495">
    <property type="entry name" value="LptG/LptF_permease"/>
</dbReference>
<dbReference type="PANTHER" id="PTHR33529:SF6">
    <property type="entry name" value="YJGP_YJGQ FAMILY PERMEASE"/>
    <property type="match status" value="1"/>
</dbReference>
<keyword evidence="5 6" id="KW-0472">Membrane</keyword>
<dbReference type="KEGG" id="nva:G3M78_01365"/>
<feature type="transmembrane region" description="Helical" evidence="6">
    <location>
        <begin position="335"/>
        <end position="357"/>
    </location>
</feature>
<keyword evidence="2" id="KW-1003">Cell membrane</keyword>
<evidence type="ECO:0000256" key="2">
    <source>
        <dbReference type="ARBA" id="ARBA00022475"/>
    </source>
</evidence>
<keyword evidence="4 6" id="KW-1133">Transmembrane helix</keyword>
<name>A0A7T0C588_9BACT</name>